<dbReference type="AlphaFoldDB" id="A0A4Y2ITQ0"/>
<sequence>MKFSNRALGRQSSLTSERGHGRRRTLEIPFTGSFQNEQVVKNDEKRIPSLFLRKDIHSTICFDRRSVKMEPFPFYLITWDSRKWKQFKIQFRIQRSPRMERD</sequence>
<evidence type="ECO:0000313" key="3">
    <source>
        <dbReference type="Proteomes" id="UP000499080"/>
    </source>
</evidence>
<protein>
    <submittedName>
        <fullName evidence="2">Uncharacterized protein</fullName>
    </submittedName>
</protein>
<comment type="caution">
    <text evidence="2">The sequence shown here is derived from an EMBL/GenBank/DDBJ whole genome shotgun (WGS) entry which is preliminary data.</text>
</comment>
<reference evidence="2 3" key="1">
    <citation type="journal article" date="2019" name="Sci. Rep.">
        <title>Orb-weaving spider Araneus ventricosus genome elucidates the spidroin gene catalogue.</title>
        <authorList>
            <person name="Kono N."/>
            <person name="Nakamura H."/>
            <person name="Ohtoshi R."/>
            <person name="Moran D.A.P."/>
            <person name="Shinohara A."/>
            <person name="Yoshida Y."/>
            <person name="Fujiwara M."/>
            <person name="Mori M."/>
            <person name="Tomita M."/>
            <person name="Arakawa K."/>
        </authorList>
    </citation>
    <scope>NUCLEOTIDE SEQUENCE [LARGE SCALE GENOMIC DNA]</scope>
</reference>
<evidence type="ECO:0000256" key="1">
    <source>
        <dbReference type="SAM" id="MobiDB-lite"/>
    </source>
</evidence>
<feature type="region of interest" description="Disordered" evidence="1">
    <location>
        <begin position="1"/>
        <end position="25"/>
    </location>
</feature>
<dbReference type="EMBL" id="BGPR01002917">
    <property type="protein sequence ID" value="GBM81015.1"/>
    <property type="molecule type" value="Genomic_DNA"/>
</dbReference>
<keyword evidence="3" id="KW-1185">Reference proteome</keyword>
<gene>
    <name evidence="2" type="ORF">AVEN_138286_1</name>
</gene>
<dbReference type="Proteomes" id="UP000499080">
    <property type="component" value="Unassembled WGS sequence"/>
</dbReference>
<proteinExistence type="predicted"/>
<accession>A0A4Y2ITQ0</accession>
<evidence type="ECO:0000313" key="2">
    <source>
        <dbReference type="EMBL" id="GBM81015.1"/>
    </source>
</evidence>
<name>A0A4Y2ITQ0_ARAVE</name>
<organism evidence="2 3">
    <name type="scientific">Araneus ventricosus</name>
    <name type="common">Orbweaver spider</name>
    <name type="synonym">Epeira ventricosa</name>
    <dbReference type="NCBI Taxonomy" id="182803"/>
    <lineage>
        <taxon>Eukaryota</taxon>
        <taxon>Metazoa</taxon>
        <taxon>Ecdysozoa</taxon>
        <taxon>Arthropoda</taxon>
        <taxon>Chelicerata</taxon>
        <taxon>Arachnida</taxon>
        <taxon>Araneae</taxon>
        <taxon>Araneomorphae</taxon>
        <taxon>Entelegynae</taxon>
        <taxon>Araneoidea</taxon>
        <taxon>Araneidae</taxon>
        <taxon>Araneus</taxon>
    </lineage>
</organism>